<dbReference type="CDD" id="cd00130">
    <property type="entry name" value="PAS"/>
    <property type="match status" value="2"/>
</dbReference>
<dbReference type="KEGG" id="slac:SKTS_23410"/>
<dbReference type="PROSITE" id="PS50887">
    <property type="entry name" value="GGDEF"/>
    <property type="match status" value="1"/>
</dbReference>
<feature type="coiled-coil region" evidence="2">
    <location>
        <begin position="343"/>
        <end position="370"/>
    </location>
</feature>
<evidence type="ECO:0000313" key="9">
    <source>
        <dbReference type="Proteomes" id="UP000502260"/>
    </source>
</evidence>
<dbReference type="Gene3D" id="3.30.450.20">
    <property type="entry name" value="PAS domain"/>
    <property type="match status" value="2"/>
</dbReference>
<dbReference type="PANTHER" id="PTHR44757:SF2">
    <property type="entry name" value="BIOFILM ARCHITECTURE MAINTENANCE PROTEIN MBAA"/>
    <property type="match status" value="1"/>
</dbReference>
<dbReference type="EMBL" id="AP022853">
    <property type="protein sequence ID" value="BCB27455.1"/>
    <property type="molecule type" value="Genomic_DNA"/>
</dbReference>
<dbReference type="InterPro" id="IPR029787">
    <property type="entry name" value="Nucleotide_cyclase"/>
</dbReference>
<dbReference type="InterPro" id="IPR001633">
    <property type="entry name" value="EAL_dom"/>
</dbReference>
<proteinExistence type="predicted"/>
<dbReference type="InterPro" id="IPR000700">
    <property type="entry name" value="PAS-assoc_C"/>
</dbReference>
<dbReference type="CDD" id="cd01948">
    <property type="entry name" value="EAL"/>
    <property type="match status" value="1"/>
</dbReference>
<dbReference type="SUPFAM" id="SSF55785">
    <property type="entry name" value="PYP-like sensor domain (PAS domain)"/>
    <property type="match status" value="2"/>
</dbReference>
<keyword evidence="9" id="KW-1185">Reference proteome</keyword>
<protein>
    <recommendedName>
        <fullName evidence="10">Two-component system response regulator</fullName>
    </recommendedName>
</protein>
<dbReference type="AlphaFoldDB" id="A0A6F8VFB6"/>
<dbReference type="Pfam" id="PF00990">
    <property type="entry name" value="GGDEF"/>
    <property type="match status" value="1"/>
</dbReference>
<dbReference type="PROSITE" id="PS50883">
    <property type="entry name" value="EAL"/>
    <property type="match status" value="1"/>
</dbReference>
<dbReference type="SUPFAM" id="SSF141868">
    <property type="entry name" value="EAL domain-like"/>
    <property type="match status" value="1"/>
</dbReference>
<dbReference type="InterPro" id="IPR000014">
    <property type="entry name" value="PAS"/>
</dbReference>
<evidence type="ECO:0000313" key="8">
    <source>
        <dbReference type="EMBL" id="BCB27455.1"/>
    </source>
</evidence>
<dbReference type="InterPro" id="IPR043128">
    <property type="entry name" value="Rev_trsase/Diguanyl_cyclase"/>
</dbReference>
<dbReference type="InterPro" id="IPR001789">
    <property type="entry name" value="Sig_transdc_resp-reg_receiver"/>
</dbReference>
<feature type="domain" description="PAC" evidence="5">
    <location>
        <begin position="439"/>
        <end position="490"/>
    </location>
</feature>
<dbReference type="SUPFAM" id="SSF55073">
    <property type="entry name" value="Nucleotide cyclase"/>
    <property type="match status" value="1"/>
</dbReference>
<gene>
    <name evidence="8" type="ORF">SKTS_23410</name>
</gene>
<dbReference type="Gene3D" id="3.20.20.450">
    <property type="entry name" value="EAL domain"/>
    <property type="match status" value="1"/>
</dbReference>
<feature type="modified residue" description="4-aspartylphosphate" evidence="1">
    <location>
        <position position="980"/>
    </location>
</feature>
<evidence type="ECO:0000259" key="7">
    <source>
        <dbReference type="PROSITE" id="PS50887"/>
    </source>
</evidence>
<feature type="domain" description="Response regulatory" evidence="3">
    <location>
        <begin position="6"/>
        <end position="120"/>
    </location>
</feature>
<evidence type="ECO:0000259" key="5">
    <source>
        <dbReference type="PROSITE" id="PS50113"/>
    </source>
</evidence>
<evidence type="ECO:0000256" key="2">
    <source>
        <dbReference type="SAM" id="Coils"/>
    </source>
</evidence>
<dbReference type="SUPFAM" id="SSF52172">
    <property type="entry name" value="CheY-like"/>
    <property type="match status" value="2"/>
</dbReference>
<evidence type="ECO:0000256" key="1">
    <source>
        <dbReference type="PROSITE-ProRule" id="PRU00169"/>
    </source>
</evidence>
<feature type="domain" description="EAL" evidence="6">
    <location>
        <begin position="663"/>
        <end position="917"/>
    </location>
</feature>
<evidence type="ECO:0000259" key="6">
    <source>
        <dbReference type="PROSITE" id="PS50883"/>
    </source>
</evidence>
<dbReference type="SMART" id="SM00267">
    <property type="entry name" value="GGDEF"/>
    <property type="match status" value="1"/>
</dbReference>
<feature type="domain" description="GGDEF" evidence="7">
    <location>
        <begin position="522"/>
        <end position="654"/>
    </location>
</feature>
<dbReference type="PROSITE" id="PS50112">
    <property type="entry name" value="PAS"/>
    <property type="match status" value="2"/>
</dbReference>
<dbReference type="PANTHER" id="PTHR44757">
    <property type="entry name" value="DIGUANYLATE CYCLASE DGCP"/>
    <property type="match status" value="1"/>
</dbReference>
<dbReference type="InterPro" id="IPR035965">
    <property type="entry name" value="PAS-like_dom_sf"/>
</dbReference>
<dbReference type="InterPro" id="IPR000160">
    <property type="entry name" value="GGDEF_dom"/>
</dbReference>
<evidence type="ECO:0008006" key="10">
    <source>
        <dbReference type="Google" id="ProtNLM"/>
    </source>
</evidence>
<feature type="domain" description="Response regulatory" evidence="3">
    <location>
        <begin position="931"/>
        <end position="1046"/>
    </location>
</feature>
<dbReference type="CDD" id="cd01949">
    <property type="entry name" value="GGDEF"/>
    <property type="match status" value="1"/>
</dbReference>
<dbReference type="Pfam" id="PF13426">
    <property type="entry name" value="PAS_9"/>
    <property type="match status" value="2"/>
</dbReference>
<dbReference type="Pfam" id="PF00072">
    <property type="entry name" value="Response_reg"/>
    <property type="match status" value="2"/>
</dbReference>
<sequence>MRAKEKLLVVDDDPNLRKTLADILRIKGYESVMVGSGAEAIAVAGQDRISLALIDLMLPDMSGLDVMTRIKALSPLTEAIVLTGHASLETAIEATGKGAFSYLLKPYQMEDLLLIIRHAMERRQAQEEIQRLASYARLNPNPVIEMDSSGNVTYLNPAAQKHFPELTSSASKYPLLEGVDGLFAAFRGDGEQEIVREIALGTAVYEERIYYVRESDLIRFYVLDVTARKRADEQLRKLAQAVEQSPESIVITDLDANIEYVNGAFLRITGYGREELIGRNPRILQSDKTPRENYDALWRSLSRGETWEGEFINRRKDGSEYTEFAIITPIRQADGRISHYVAVKEDITDKKHASQELERLNRQNELILTSAWEGIYGADTEGIINFINPAAASLLSYTRDELLGKDAHTTLHHSKPDGSPYRRAECPMQLSLANGLEIRGVEETLWRKDGSPLPVLFSSLPIMDEGAIVGAVTTFQDISELKRYQLQLERQSNYDDLTGLPNRNLLTDRLSQAAARCQREQKKLAVLVFNLDRFKEVNDSLGRAVGDSVLRETAERMRHLVRETDTLARSGGDEFVLVGEVAEEEDAAYLARRIMLTLSQPFLIEGGDLSLHAGVGISVLPKDGWNSEILLNNAMVAMYRTKATSGNNFLFYSAEMNAHSLERLNMENELRRAVERNELLLFYQPQMSLRNGEIIGMEALLRWQHPLRGLVSPMEFIPLAEETGLIVPIGEWVLRTACAQNQAWQAAGLPAVAVAVNLSARQFEGQDMVALTAQVLRETGLDPSYLELELTESAAMGNAEAFIGVTEALKGLGVTLSIDDFGTGYSSLSYLKRFALDRLKIDQSFVRDIVQNPDSAAIAVTVIALAHGLGLSVIAEGVETEAQLNFLRTRGCDEMQGFYFSKPLPGAEFEQLLRERRKLVFPAAAELPVQTLLLVDDEPSILSALKRVLRREGYQILTATSAAEGMELLATHQVAVVMSDQRMPHVTGAEFLAKVRVMYPDTVRIILSGYTELKTLTEVVNRGEIYKFLEKPWDEAALRETLREAFRHYEERRSARDDAI</sequence>
<dbReference type="Gene3D" id="3.40.50.2300">
    <property type="match status" value="2"/>
</dbReference>
<dbReference type="SMART" id="SM00448">
    <property type="entry name" value="REC"/>
    <property type="match status" value="2"/>
</dbReference>
<feature type="domain" description="PAS" evidence="4">
    <location>
        <begin position="367"/>
        <end position="435"/>
    </location>
</feature>
<dbReference type="NCBIfam" id="TIGR00229">
    <property type="entry name" value="sensory_box"/>
    <property type="match status" value="2"/>
</dbReference>
<dbReference type="SMART" id="SM00091">
    <property type="entry name" value="PAS"/>
    <property type="match status" value="3"/>
</dbReference>
<dbReference type="SMART" id="SM00052">
    <property type="entry name" value="EAL"/>
    <property type="match status" value="1"/>
</dbReference>
<dbReference type="PROSITE" id="PS50113">
    <property type="entry name" value="PAC"/>
    <property type="match status" value="2"/>
</dbReference>
<feature type="domain" description="PAS" evidence="4">
    <location>
        <begin position="234"/>
        <end position="280"/>
    </location>
</feature>
<evidence type="ECO:0000259" key="4">
    <source>
        <dbReference type="PROSITE" id="PS50112"/>
    </source>
</evidence>
<dbReference type="GO" id="GO:0000160">
    <property type="term" value="P:phosphorelay signal transduction system"/>
    <property type="evidence" value="ECO:0007669"/>
    <property type="project" value="InterPro"/>
</dbReference>
<feature type="modified residue" description="4-aspartylphosphate" evidence="1">
    <location>
        <position position="55"/>
    </location>
</feature>
<evidence type="ECO:0000259" key="3">
    <source>
        <dbReference type="PROSITE" id="PS50110"/>
    </source>
</evidence>
<dbReference type="InterPro" id="IPR052155">
    <property type="entry name" value="Biofilm_reg_signaling"/>
</dbReference>
<name>A0A6F8VFB6_9PROT</name>
<dbReference type="PROSITE" id="PS50110">
    <property type="entry name" value="RESPONSE_REGULATORY"/>
    <property type="match status" value="2"/>
</dbReference>
<dbReference type="Gene3D" id="3.30.70.270">
    <property type="match status" value="1"/>
</dbReference>
<organism evidence="8 9">
    <name type="scientific">Sulfurimicrobium lacus</name>
    <dbReference type="NCBI Taxonomy" id="2715678"/>
    <lineage>
        <taxon>Bacteria</taxon>
        <taxon>Pseudomonadati</taxon>
        <taxon>Pseudomonadota</taxon>
        <taxon>Betaproteobacteria</taxon>
        <taxon>Nitrosomonadales</taxon>
        <taxon>Sulfuricellaceae</taxon>
        <taxon>Sulfurimicrobium</taxon>
    </lineage>
</organism>
<reference evidence="9" key="1">
    <citation type="submission" date="2020-03" db="EMBL/GenBank/DDBJ databases">
        <title>Complete genome sequence of sulfur-oxidizing bacterium skT11.</title>
        <authorList>
            <person name="Kanda M."/>
            <person name="Kojima H."/>
            <person name="Fukui M."/>
        </authorList>
    </citation>
    <scope>NUCLEOTIDE SEQUENCE [LARGE SCALE GENOMIC DNA]</scope>
    <source>
        <strain evidence="9">skT11</strain>
    </source>
</reference>
<dbReference type="SMART" id="SM00086">
    <property type="entry name" value="PAC"/>
    <property type="match status" value="2"/>
</dbReference>
<dbReference type="NCBIfam" id="TIGR00254">
    <property type="entry name" value="GGDEF"/>
    <property type="match status" value="1"/>
</dbReference>
<dbReference type="Pfam" id="PF00563">
    <property type="entry name" value="EAL"/>
    <property type="match status" value="1"/>
</dbReference>
<dbReference type="InterPro" id="IPR011006">
    <property type="entry name" value="CheY-like_superfamily"/>
</dbReference>
<dbReference type="FunFam" id="3.20.20.450:FF:000001">
    <property type="entry name" value="Cyclic di-GMP phosphodiesterase yahA"/>
    <property type="match status" value="1"/>
</dbReference>
<dbReference type="CDD" id="cd17569">
    <property type="entry name" value="REC_HupR-like"/>
    <property type="match status" value="1"/>
</dbReference>
<keyword evidence="2" id="KW-0175">Coiled coil</keyword>
<keyword evidence="1" id="KW-0597">Phosphoprotein</keyword>
<feature type="domain" description="PAC" evidence="5">
    <location>
        <begin position="305"/>
        <end position="359"/>
    </location>
</feature>
<dbReference type="Proteomes" id="UP000502260">
    <property type="component" value="Chromosome"/>
</dbReference>
<dbReference type="RefSeq" id="WP_173065092.1">
    <property type="nucleotide sequence ID" value="NZ_AP022853.1"/>
</dbReference>
<dbReference type="InterPro" id="IPR001610">
    <property type="entry name" value="PAC"/>
</dbReference>
<dbReference type="InterPro" id="IPR035919">
    <property type="entry name" value="EAL_sf"/>
</dbReference>
<accession>A0A6F8VFB6</accession>